<name>A0A177BD99_9BILA</name>
<comment type="caution">
    <text evidence="15">The sequence shown here is derived from an EMBL/GenBank/DDBJ whole genome shotgun (WGS) entry which is preliminary data.</text>
</comment>
<proteinExistence type="inferred from homology"/>
<keyword evidence="3" id="KW-0288">FMN</keyword>
<reference evidence="15 16" key="1">
    <citation type="submission" date="2016-04" db="EMBL/GenBank/DDBJ databases">
        <title>The genome of Intoshia linei affirms orthonectids as highly simplified spiralians.</title>
        <authorList>
            <person name="Mikhailov K.V."/>
            <person name="Slusarev G.S."/>
            <person name="Nikitin M.A."/>
            <person name="Logacheva M.D."/>
            <person name="Penin A."/>
            <person name="Aleoshin V."/>
            <person name="Panchin Y.V."/>
        </authorList>
    </citation>
    <scope>NUCLEOTIDE SEQUENCE [LARGE SCALE GENOMIC DNA]</scope>
    <source>
        <strain evidence="15">Intl2013</strain>
        <tissue evidence="15">Whole animal</tissue>
    </source>
</reference>
<keyword evidence="16" id="KW-1185">Reference proteome</keyword>
<dbReference type="EMBL" id="LWCA01000002">
    <property type="protein sequence ID" value="OAF72156.1"/>
    <property type="molecule type" value="Genomic_DNA"/>
</dbReference>
<dbReference type="InterPro" id="IPR013785">
    <property type="entry name" value="Aldolase_TIM"/>
</dbReference>
<keyword evidence="2" id="KW-0285">Flavoprotein</keyword>
<dbReference type="Proteomes" id="UP000078046">
    <property type="component" value="Unassembled WGS sequence"/>
</dbReference>
<evidence type="ECO:0000313" key="16">
    <source>
        <dbReference type="Proteomes" id="UP000078046"/>
    </source>
</evidence>
<protein>
    <recommendedName>
        <fullName evidence="9">tRNA-dihydrouridine(16/17) synthase [NAD(P)(+)]</fullName>
        <ecNumber evidence="9">1.3.1.88</ecNumber>
    </recommendedName>
</protein>
<evidence type="ECO:0000256" key="10">
    <source>
        <dbReference type="ARBA" id="ARBA00047287"/>
    </source>
</evidence>
<dbReference type="GO" id="GO:0050660">
    <property type="term" value="F:flavin adenine dinucleotide binding"/>
    <property type="evidence" value="ECO:0007669"/>
    <property type="project" value="InterPro"/>
</dbReference>
<gene>
    <name evidence="15" type="ORF">A3Q56_00035</name>
</gene>
<sequence>MKRIKKTTNINENSKMANIENMTNLWKKLKKPQRVAAPMVNMSELSFRMLLRKYGAELCFTPMYNAKIFINSQKHRNMYFSTCPDDRPLGVQFCANDPEIFATAARMVQDQCDFVDLNLGCPQGIAKKGNYGAYLLTKVDLVCSLIETAVKICNVPITCKIRILPSLEETIALVKRIESAGCSMLTVHARTKEQRGINTGCSNWEYIKEIKKVISIPLIYNGGILNMNHVDICMNEIGCNGIMVAEALLHNPALFSNVKISCINIAFEYLEMCDKYNESFNFIRGHIFRLVRQFIHQFTDIRDRLSKNITIDEYKATLFDLEKKILEMPPDDAIHKLLICQNVPYKHRMKITHLVD</sequence>
<dbReference type="PROSITE" id="PS01136">
    <property type="entry name" value="UPF0034"/>
    <property type="match status" value="1"/>
</dbReference>
<evidence type="ECO:0000256" key="6">
    <source>
        <dbReference type="ARBA" id="ARBA00023002"/>
    </source>
</evidence>
<keyword evidence="5" id="KW-0521">NADP</keyword>
<keyword evidence="6" id="KW-0560">Oxidoreductase</keyword>
<evidence type="ECO:0000256" key="5">
    <source>
        <dbReference type="ARBA" id="ARBA00022857"/>
    </source>
</evidence>
<dbReference type="AlphaFoldDB" id="A0A177BD99"/>
<dbReference type="GO" id="GO:0017150">
    <property type="term" value="F:tRNA dihydrouridine synthase activity"/>
    <property type="evidence" value="ECO:0007669"/>
    <property type="project" value="InterPro"/>
</dbReference>
<dbReference type="PANTHER" id="PTHR11082">
    <property type="entry name" value="TRNA-DIHYDROURIDINE SYNTHASE"/>
    <property type="match status" value="1"/>
</dbReference>
<keyword evidence="7" id="KW-0520">NAD</keyword>
<organism evidence="15 16">
    <name type="scientific">Intoshia linei</name>
    <dbReference type="NCBI Taxonomy" id="1819745"/>
    <lineage>
        <taxon>Eukaryota</taxon>
        <taxon>Metazoa</taxon>
        <taxon>Spiralia</taxon>
        <taxon>Lophotrochozoa</taxon>
        <taxon>Mesozoa</taxon>
        <taxon>Orthonectida</taxon>
        <taxon>Rhopaluridae</taxon>
        <taxon>Intoshia</taxon>
    </lineage>
</organism>
<evidence type="ECO:0000313" key="15">
    <source>
        <dbReference type="EMBL" id="OAF72156.1"/>
    </source>
</evidence>
<evidence type="ECO:0000256" key="4">
    <source>
        <dbReference type="ARBA" id="ARBA00022694"/>
    </source>
</evidence>
<accession>A0A177BD99</accession>
<feature type="domain" description="DUS-like FMN-binding" evidence="14">
    <location>
        <begin position="36"/>
        <end position="310"/>
    </location>
</feature>
<dbReference type="InterPro" id="IPR018517">
    <property type="entry name" value="tRNA_hU_synthase_CS"/>
</dbReference>
<keyword evidence="4" id="KW-0819">tRNA processing</keyword>
<comment type="cofactor">
    <cofactor evidence="1">
        <name>FMN</name>
        <dbReference type="ChEBI" id="CHEBI:58210"/>
    </cofactor>
</comment>
<comment type="catalytic activity">
    <reaction evidence="12">
        <text>5,6-dihydrouridine(16) in tRNA + NAD(+) = uridine(16) in tRNA + NADH + H(+)</text>
        <dbReference type="Rhea" id="RHEA:53380"/>
        <dbReference type="Rhea" id="RHEA-COMP:13543"/>
        <dbReference type="Rhea" id="RHEA-COMP:13544"/>
        <dbReference type="ChEBI" id="CHEBI:15378"/>
        <dbReference type="ChEBI" id="CHEBI:57540"/>
        <dbReference type="ChEBI" id="CHEBI:57945"/>
        <dbReference type="ChEBI" id="CHEBI:65315"/>
        <dbReference type="ChEBI" id="CHEBI:74443"/>
        <dbReference type="EC" id="1.3.1.88"/>
    </reaction>
    <physiologicalReaction direction="right-to-left" evidence="12">
        <dbReference type="Rhea" id="RHEA:53382"/>
    </physiologicalReaction>
</comment>
<evidence type="ECO:0000256" key="12">
    <source>
        <dbReference type="ARBA" id="ARBA00048934"/>
    </source>
</evidence>
<dbReference type="InterPro" id="IPR035587">
    <property type="entry name" value="DUS-like_FMN-bd"/>
</dbReference>
<comment type="similarity">
    <text evidence="8">Belongs to the Dus family. Dus1 subfamily.</text>
</comment>
<dbReference type="EC" id="1.3.1.88" evidence="9"/>
<evidence type="ECO:0000256" key="7">
    <source>
        <dbReference type="ARBA" id="ARBA00023027"/>
    </source>
</evidence>
<evidence type="ECO:0000256" key="1">
    <source>
        <dbReference type="ARBA" id="ARBA00001917"/>
    </source>
</evidence>
<dbReference type="PANTHER" id="PTHR11082:SF5">
    <property type="entry name" value="TRNA-DIHYDROURIDINE(16_17) SYNTHASE [NAD(P)(+)]-LIKE"/>
    <property type="match status" value="1"/>
</dbReference>
<dbReference type="OrthoDB" id="272303at2759"/>
<comment type="catalytic activity">
    <reaction evidence="11">
        <text>5,6-dihydrouridine(16) in tRNA + NADP(+) = uridine(16) in tRNA + NADPH + H(+)</text>
        <dbReference type="Rhea" id="RHEA:53376"/>
        <dbReference type="Rhea" id="RHEA-COMP:13543"/>
        <dbReference type="Rhea" id="RHEA-COMP:13544"/>
        <dbReference type="ChEBI" id="CHEBI:15378"/>
        <dbReference type="ChEBI" id="CHEBI:57783"/>
        <dbReference type="ChEBI" id="CHEBI:58349"/>
        <dbReference type="ChEBI" id="CHEBI:65315"/>
        <dbReference type="ChEBI" id="CHEBI:74443"/>
        <dbReference type="EC" id="1.3.1.88"/>
    </reaction>
    <physiologicalReaction direction="right-to-left" evidence="11">
        <dbReference type="Rhea" id="RHEA:53378"/>
    </physiologicalReaction>
</comment>
<dbReference type="SUPFAM" id="SSF51395">
    <property type="entry name" value="FMN-linked oxidoreductases"/>
    <property type="match status" value="1"/>
</dbReference>
<evidence type="ECO:0000259" key="14">
    <source>
        <dbReference type="Pfam" id="PF01207"/>
    </source>
</evidence>
<evidence type="ECO:0000256" key="3">
    <source>
        <dbReference type="ARBA" id="ARBA00022643"/>
    </source>
</evidence>
<dbReference type="CDD" id="cd02801">
    <property type="entry name" value="DUS_like_FMN"/>
    <property type="match status" value="1"/>
</dbReference>
<evidence type="ECO:0000256" key="13">
    <source>
        <dbReference type="ARBA" id="ARBA00049467"/>
    </source>
</evidence>
<dbReference type="Pfam" id="PF01207">
    <property type="entry name" value="Dus"/>
    <property type="match status" value="1"/>
</dbReference>
<comment type="catalytic activity">
    <reaction evidence="10">
        <text>5,6-dihydrouridine(17) in tRNA + NAD(+) = uridine(17) in tRNA + NADH + H(+)</text>
        <dbReference type="Rhea" id="RHEA:53372"/>
        <dbReference type="Rhea" id="RHEA-COMP:13541"/>
        <dbReference type="Rhea" id="RHEA-COMP:13542"/>
        <dbReference type="ChEBI" id="CHEBI:15378"/>
        <dbReference type="ChEBI" id="CHEBI:57540"/>
        <dbReference type="ChEBI" id="CHEBI:57945"/>
        <dbReference type="ChEBI" id="CHEBI:65315"/>
        <dbReference type="ChEBI" id="CHEBI:74443"/>
        <dbReference type="EC" id="1.3.1.88"/>
    </reaction>
    <physiologicalReaction direction="right-to-left" evidence="10">
        <dbReference type="Rhea" id="RHEA:53374"/>
    </physiologicalReaction>
</comment>
<evidence type="ECO:0000256" key="9">
    <source>
        <dbReference type="ARBA" id="ARBA00038890"/>
    </source>
</evidence>
<dbReference type="Gene3D" id="3.20.20.70">
    <property type="entry name" value="Aldolase class I"/>
    <property type="match status" value="1"/>
</dbReference>
<evidence type="ECO:0000256" key="8">
    <source>
        <dbReference type="ARBA" id="ARBA00038313"/>
    </source>
</evidence>
<evidence type="ECO:0000256" key="11">
    <source>
        <dbReference type="ARBA" id="ARBA00047652"/>
    </source>
</evidence>
<evidence type="ECO:0000256" key="2">
    <source>
        <dbReference type="ARBA" id="ARBA00022630"/>
    </source>
</evidence>
<comment type="catalytic activity">
    <reaction evidence="13">
        <text>5,6-dihydrouridine(17) in tRNA + NADP(+) = uridine(17) in tRNA + NADPH + H(+)</text>
        <dbReference type="Rhea" id="RHEA:53368"/>
        <dbReference type="Rhea" id="RHEA-COMP:13541"/>
        <dbReference type="Rhea" id="RHEA-COMP:13542"/>
        <dbReference type="ChEBI" id="CHEBI:15378"/>
        <dbReference type="ChEBI" id="CHEBI:57783"/>
        <dbReference type="ChEBI" id="CHEBI:58349"/>
        <dbReference type="ChEBI" id="CHEBI:65315"/>
        <dbReference type="ChEBI" id="CHEBI:74443"/>
        <dbReference type="EC" id="1.3.1.88"/>
    </reaction>
    <physiologicalReaction direction="right-to-left" evidence="13">
        <dbReference type="Rhea" id="RHEA:53370"/>
    </physiologicalReaction>
</comment>